<dbReference type="Pfam" id="PF13489">
    <property type="entry name" value="Methyltransf_23"/>
    <property type="match status" value="1"/>
</dbReference>
<dbReference type="GO" id="GO:0032259">
    <property type="term" value="P:methylation"/>
    <property type="evidence" value="ECO:0007669"/>
    <property type="project" value="UniProtKB-KW"/>
</dbReference>
<protein>
    <submittedName>
        <fullName evidence="2">Methyltransferase domain-containing protein</fullName>
    </submittedName>
</protein>
<dbReference type="SUPFAM" id="SSF53335">
    <property type="entry name" value="S-adenosyl-L-methionine-dependent methyltransferases"/>
    <property type="match status" value="1"/>
</dbReference>
<sequence>MLTELQSIVSSTTSISSSILEGRLENGRTYHRYKEGKYSYPNDERESDRLGRSRTRLSRVMLSLSSDMQHTLFLLTTDDRLGLAPPSSEGSSVKRAIDIGTGTGIWAIDFGDEHPEADVLGVDLSPVPTALCGPFHIPPNVRFEVDDVEEPWTYSQSFDYIHVRGMTSSITDWKRFFIQCYDNLEPGGWLEVQEGHMRAHSDDGTLKPDSSITKWVDLLEEAAEKFGRPFADCPSLAKLMEEVGFLDVSLKMYKWPLNPWPKDPHYRELGAWNYSNFIKGIEAITMAPFTRAHGWTKEEVQIFLIGLRKELSDMKIHAWIPM</sequence>
<keyword evidence="3" id="KW-1185">Reference proteome</keyword>
<dbReference type="Proteomes" id="UP000639643">
    <property type="component" value="Unassembled WGS sequence"/>
</dbReference>
<dbReference type="OrthoDB" id="2013972at2759"/>
<evidence type="ECO:0000256" key="1">
    <source>
        <dbReference type="ARBA" id="ARBA00038158"/>
    </source>
</evidence>
<dbReference type="CDD" id="cd02440">
    <property type="entry name" value="AdoMet_MTases"/>
    <property type="match status" value="1"/>
</dbReference>
<dbReference type="PANTHER" id="PTHR43591">
    <property type="entry name" value="METHYLTRANSFERASE"/>
    <property type="match status" value="1"/>
</dbReference>
<comment type="caution">
    <text evidence="2">The sequence shown here is derived from an EMBL/GenBank/DDBJ whole genome shotgun (WGS) entry which is preliminary data.</text>
</comment>
<evidence type="ECO:0000313" key="2">
    <source>
        <dbReference type="EMBL" id="KAF6843526.1"/>
    </source>
</evidence>
<name>A0A8H6NVW4_9PEZI</name>
<accession>A0A8H6NVW4</accession>
<organism evidence="2 3">
    <name type="scientific">Colletotrichum musicola</name>
    <dbReference type="NCBI Taxonomy" id="2175873"/>
    <lineage>
        <taxon>Eukaryota</taxon>
        <taxon>Fungi</taxon>
        <taxon>Dikarya</taxon>
        <taxon>Ascomycota</taxon>
        <taxon>Pezizomycotina</taxon>
        <taxon>Sordariomycetes</taxon>
        <taxon>Hypocreomycetidae</taxon>
        <taxon>Glomerellales</taxon>
        <taxon>Glomerellaceae</taxon>
        <taxon>Colletotrichum</taxon>
        <taxon>Colletotrichum orchidearum species complex</taxon>
    </lineage>
</organism>
<keyword evidence="2" id="KW-0808">Transferase</keyword>
<reference evidence="2" key="1">
    <citation type="journal article" date="2020" name="Phytopathology">
        <title>Genome Sequence Resources of Colletotrichum truncatum, C. plurivorum, C. musicola, and C. sojae: Four Species Pathogenic to Soybean (Glycine max).</title>
        <authorList>
            <person name="Rogerio F."/>
            <person name="Boufleur T.R."/>
            <person name="Ciampi-Guillardi M."/>
            <person name="Sukno S.A."/>
            <person name="Thon M.R."/>
            <person name="Massola Junior N.S."/>
            <person name="Baroncelli R."/>
        </authorList>
    </citation>
    <scope>NUCLEOTIDE SEQUENCE</scope>
    <source>
        <strain evidence="2">LFN0074</strain>
    </source>
</reference>
<dbReference type="GO" id="GO:0008168">
    <property type="term" value="F:methyltransferase activity"/>
    <property type="evidence" value="ECO:0007669"/>
    <property type="project" value="UniProtKB-KW"/>
</dbReference>
<dbReference type="PANTHER" id="PTHR43591:SF24">
    <property type="entry name" value="2-METHOXY-6-POLYPRENYL-1,4-BENZOQUINOL METHYLASE, MITOCHONDRIAL"/>
    <property type="match status" value="1"/>
</dbReference>
<proteinExistence type="inferred from homology"/>
<dbReference type="EMBL" id="WIGM01000038">
    <property type="protein sequence ID" value="KAF6843526.1"/>
    <property type="molecule type" value="Genomic_DNA"/>
</dbReference>
<dbReference type="Gene3D" id="3.40.50.150">
    <property type="entry name" value="Vaccinia Virus protein VP39"/>
    <property type="match status" value="1"/>
</dbReference>
<dbReference type="AlphaFoldDB" id="A0A8H6NVW4"/>
<evidence type="ECO:0000313" key="3">
    <source>
        <dbReference type="Proteomes" id="UP000639643"/>
    </source>
</evidence>
<dbReference type="InterPro" id="IPR029063">
    <property type="entry name" value="SAM-dependent_MTases_sf"/>
</dbReference>
<gene>
    <name evidence="2" type="ORF">CMUS01_02012</name>
</gene>
<keyword evidence="2" id="KW-0489">Methyltransferase</keyword>
<comment type="similarity">
    <text evidence="1">Belongs to the methyltransferase superfamily. LaeA methyltransferase family.</text>
</comment>